<dbReference type="InterPro" id="IPR050302">
    <property type="entry name" value="Rab_GAP_TBC_domain"/>
</dbReference>
<dbReference type="PANTHER" id="PTHR47219:SF20">
    <property type="entry name" value="TBC1 DOMAIN FAMILY MEMBER 2B"/>
    <property type="match status" value="1"/>
</dbReference>
<accession>R8BX29</accession>
<dbReference type="AlphaFoldDB" id="R8BX29"/>
<feature type="compositionally biased region" description="Acidic residues" evidence="1">
    <location>
        <begin position="92"/>
        <end position="102"/>
    </location>
</feature>
<dbReference type="PANTHER" id="PTHR47219">
    <property type="entry name" value="RAB GTPASE-ACTIVATING PROTEIN 1-LIKE"/>
    <property type="match status" value="1"/>
</dbReference>
<evidence type="ECO:0000313" key="3">
    <source>
        <dbReference type="EMBL" id="EOO03913.1"/>
    </source>
</evidence>
<name>R8BX29_PHAM7</name>
<feature type="region of interest" description="Disordered" evidence="1">
    <location>
        <begin position="407"/>
        <end position="445"/>
    </location>
</feature>
<dbReference type="SMART" id="SM00164">
    <property type="entry name" value="TBC"/>
    <property type="match status" value="1"/>
</dbReference>
<feature type="region of interest" description="Disordered" evidence="1">
    <location>
        <begin position="81"/>
        <end position="111"/>
    </location>
</feature>
<evidence type="ECO:0000256" key="1">
    <source>
        <dbReference type="SAM" id="MobiDB-lite"/>
    </source>
</evidence>
<organism evidence="3 4">
    <name type="scientific">Phaeoacremonium minimum (strain UCR-PA7)</name>
    <name type="common">Esca disease fungus</name>
    <name type="synonym">Togninia minima</name>
    <dbReference type="NCBI Taxonomy" id="1286976"/>
    <lineage>
        <taxon>Eukaryota</taxon>
        <taxon>Fungi</taxon>
        <taxon>Dikarya</taxon>
        <taxon>Ascomycota</taxon>
        <taxon>Pezizomycotina</taxon>
        <taxon>Sordariomycetes</taxon>
        <taxon>Sordariomycetidae</taxon>
        <taxon>Togniniales</taxon>
        <taxon>Togniniaceae</taxon>
        <taxon>Phaeoacremonium</taxon>
    </lineage>
</organism>
<dbReference type="Gene3D" id="1.10.8.270">
    <property type="entry name" value="putative rabgap domain of human tbc1 domain family member 14 like domains"/>
    <property type="match status" value="1"/>
</dbReference>
<feature type="compositionally biased region" description="Polar residues" evidence="1">
    <location>
        <begin position="427"/>
        <end position="438"/>
    </location>
</feature>
<dbReference type="EMBL" id="KB932812">
    <property type="protein sequence ID" value="EOO03913.1"/>
    <property type="molecule type" value="Genomic_DNA"/>
</dbReference>
<dbReference type="GeneID" id="19327217"/>
<feature type="region of interest" description="Disordered" evidence="1">
    <location>
        <begin position="177"/>
        <end position="197"/>
    </location>
</feature>
<dbReference type="Gene3D" id="1.10.472.80">
    <property type="entry name" value="Ypt/Rab-GAP domain of gyp1p, domain 3"/>
    <property type="match status" value="1"/>
</dbReference>
<dbReference type="GO" id="GO:0005096">
    <property type="term" value="F:GTPase activator activity"/>
    <property type="evidence" value="ECO:0007669"/>
    <property type="project" value="TreeGrafter"/>
</dbReference>
<evidence type="ECO:0000259" key="2">
    <source>
        <dbReference type="PROSITE" id="PS50086"/>
    </source>
</evidence>
<feature type="domain" description="Rab-GAP TBC" evidence="2">
    <location>
        <begin position="347"/>
        <end position="593"/>
    </location>
</feature>
<dbReference type="InterPro" id="IPR035969">
    <property type="entry name" value="Rab-GAP_TBC_sf"/>
</dbReference>
<dbReference type="Pfam" id="PF00566">
    <property type="entry name" value="RabGAP-TBC"/>
    <property type="match status" value="1"/>
</dbReference>
<dbReference type="HOGENOM" id="CLU_005350_3_1_1"/>
<dbReference type="eggNOG" id="KOG2058">
    <property type="taxonomic scope" value="Eukaryota"/>
</dbReference>
<protein>
    <submittedName>
        <fullName evidence="3">Putative gtpase-activating protein gyp3 protein</fullName>
    </submittedName>
</protein>
<dbReference type="OrthoDB" id="294251at2759"/>
<dbReference type="RefSeq" id="XP_007911440.1">
    <property type="nucleotide sequence ID" value="XM_007913249.1"/>
</dbReference>
<feature type="region of interest" description="Disordered" evidence="1">
    <location>
        <begin position="1"/>
        <end position="41"/>
    </location>
</feature>
<evidence type="ECO:0000313" key="4">
    <source>
        <dbReference type="Proteomes" id="UP000014074"/>
    </source>
</evidence>
<feature type="compositionally biased region" description="Polar residues" evidence="1">
    <location>
        <begin position="9"/>
        <end position="27"/>
    </location>
</feature>
<dbReference type="KEGG" id="tmn:UCRPA7_655"/>
<dbReference type="InterPro" id="IPR000195">
    <property type="entry name" value="Rab-GAP-TBC_dom"/>
</dbReference>
<dbReference type="PROSITE" id="PS50086">
    <property type="entry name" value="TBC_RABGAP"/>
    <property type="match status" value="1"/>
</dbReference>
<dbReference type="SUPFAM" id="SSF47923">
    <property type="entry name" value="Ypt/Rab-GAP domain of gyp1p"/>
    <property type="match status" value="2"/>
</dbReference>
<feature type="compositionally biased region" description="Basic and acidic residues" evidence="1">
    <location>
        <begin position="177"/>
        <end position="188"/>
    </location>
</feature>
<sequence length="727" mass="81019">MNEEELRSSYRSQLTSSTAQGSLFTSSAHERSSVLTKSSSVTSASLNAYYWGPNGTGAHDENLSADDVLGMYEKGFADDSAMEDNDRHSVNDEDTQEIDMGDDTTNLDAFRPATTASNTGVRDRLLEAMSEPLLVPSNSLAIPGADGHVVRDSGAFFRNSGLPSSVPNDIGMSLAEEAAKAEKRREQGGGRTRWNHSIDDEEFALKHDSAKMLEQQTDDSLLILEPELPRRNSARINTPSPSPSQPQIEIRELAVKDDRSSAPSITNLVQGAHEQDDPDSRDRYGFKKQNQYITREQYDQWNSGYSEYLARRRKKWVQYLKESGLMTDDPGRFPPPSAKTKRFIRKGIPPEWRGAAWFYYAGGPAILAKHSGVYDELVRRADRGEVKTIAKDDIERDLYRTFPDNVRFRRPPPPGINGKATPETPLHSRNPSTQSANPTPRLPGTEPEIIASLRRVLSAFAIYNPRIGYCQSLNFLAGLLLLFVETEEQAFWLLNIITRVYLPGTHEMSLEGSKVDLGVLMSELRTCLPGVWTKISDDGSGKKSRRKDKGAPIGDDSLPPVTLALTAWFMSCFIGTLPIESTLRVWDVFFYEGSRTLFRISLAIFKLGESEIKAMSDPMEMFGVVQSIPRRIIDANLLMETCFKRRSGFGHLTADVVEEKRLERRVLARSERERLLQAAGTADLKVQVAGVAGDLASGESGFGDTVRRKGTLFGRKKQLERPRLAEI</sequence>
<reference evidence="4" key="1">
    <citation type="journal article" date="2013" name="Genome Announc.">
        <title>Draft genome sequence of the ascomycete Phaeoacremonium aleophilum strain UCR-PA7, a causal agent of the esca disease complex in grapevines.</title>
        <authorList>
            <person name="Blanco-Ulate B."/>
            <person name="Rolshausen P."/>
            <person name="Cantu D."/>
        </authorList>
    </citation>
    <scope>NUCLEOTIDE SEQUENCE [LARGE SCALE GENOMIC DNA]</scope>
    <source>
        <strain evidence="4">UCR-PA7</strain>
    </source>
</reference>
<dbReference type="GO" id="GO:0031267">
    <property type="term" value="F:small GTPase binding"/>
    <property type="evidence" value="ECO:0007669"/>
    <property type="project" value="TreeGrafter"/>
</dbReference>
<keyword evidence="4" id="KW-1185">Reference proteome</keyword>
<dbReference type="Proteomes" id="UP000014074">
    <property type="component" value="Unassembled WGS sequence"/>
</dbReference>
<proteinExistence type="predicted"/>
<gene>
    <name evidence="3" type="ORF">UCRPA7_655</name>
</gene>